<dbReference type="InterPro" id="IPR011611">
    <property type="entry name" value="PfkB_dom"/>
</dbReference>
<dbReference type="PANTHER" id="PTHR45769">
    <property type="entry name" value="ADENOSINE KINASE"/>
    <property type="match status" value="1"/>
</dbReference>
<evidence type="ECO:0000313" key="11">
    <source>
        <dbReference type="EMBL" id="SMQ63936.1"/>
    </source>
</evidence>
<keyword evidence="4" id="KW-0808">Transferase</keyword>
<accession>A0A1Y6ENJ5</accession>
<dbReference type="EMBL" id="FXWK01000001">
    <property type="protein sequence ID" value="SMQ63936.1"/>
    <property type="molecule type" value="Genomic_DNA"/>
</dbReference>
<keyword evidence="7 11" id="KW-0418">Kinase</keyword>
<dbReference type="RefSeq" id="WP_170926349.1">
    <property type="nucleotide sequence ID" value="NZ_FXWK01000001.1"/>
</dbReference>
<evidence type="ECO:0000256" key="7">
    <source>
        <dbReference type="ARBA" id="ARBA00022777"/>
    </source>
</evidence>
<evidence type="ECO:0000256" key="8">
    <source>
        <dbReference type="ARBA" id="ARBA00022840"/>
    </source>
</evidence>
<comment type="pathway">
    <text evidence="2">Purine metabolism; AMP biosynthesis via salvage pathway; AMP from adenosine: step 1/1.</text>
</comment>
<organism evidence="11 12">
    <name type="scientific">Devosia lucknowensis</name>
    <dbReference type="NCBI Taxonomy" id="1096929"/>
    <lineage>
        <taxon>Bacteria</taxon>
        <taxon>Pseudomonadati</taxon>
        <taxon>Pseudomonadota</taxon>
        <taxon>Alphaproteobacteria</taxon>
        <taxon>Hyphomicrobiales</taxon>
        <taxon>Devosiaceae</taxon>
        <taxon>Devosia</taxon>
    </lineage>
</organism>
<dbReference type="Pfam" id="PF00294">
    <property type="entry name" value="PfkB"/>
    <property type="match status" value="1"/>
</dbReference>
<dbReference type="InterPro" id="IPR001805">
    <property type="entry name" value="Adenokinase"/>
</dbReference>
<keyword evidence="6" id="KW-0547">Nucleotide-binding</keyword>
<evidence type="ECO:0000313" key="12">
    <source>
        <dbReference type="Proteomes" id="UP000194474"/>
    </source>
</evidence>
<evidence type="ECO:0000256" key="9">
    <source>
        <dbReference type="PIRSR" id="PIRSR601805-1"/>
    </source>
</evidence>
<keyword evidence="12" id="KW-1185">Reference proteome</keyword>
<evidence type="ECO:0000256" key="5">
    <source>
        <dbReference type="ARBA" id="ARBA00022726"/>
    </source>
</evidence>
<feature type="domain" description="Carbohydrate kinase PfkB" evidence="10">
    <location>
        <begin position="49"/>
        <end position="317"/>
    </location>
</feature>
<dbReference type="SUPFAM" id="SSF53613">
    <property type="entry name" value="Ribokinase-like"/>
    <property type="match status" value="1"/>
</dbReference>
<comment type="cofactor">
    <cofactor evidence="1">
        <name>Mg(2+)</name>
        <dbReference type="ChEBI" id="CHEBI:18420"/>
    </cofactor>
</comment>
<evidence type="ECO:0000259" key="10">
    <source>
        <dbReference type="Pfam" id="PF00294"/>
    </source>
</evidence>
<evidence type="ECO:0000256" key="6">
    <source>
        <dbReference type="ARBA" id="ARBA00022741"/>
    </source>
</evidence>
<dbReference type="GO" id="GO:0004001">
    <property type="term" value="F:adenosine kinase activity"/>
    <property type="evidence" value="ECO:0007669"/>
    <property type="project" value="UniProtKB-EC"/>
</dbReference>
<dbReference type="GO" id="GO:0006144">
    <property type="term" value="P:purine nucleobase metabolic process"/>
    <property type="evidence" value="ECO:0007669"/>
    <property type="project" value="TreeGrafter"/>
</dbReference>
<keyword evidence="8" id="KW-0067">ATP-binding</keyword>
<evidence type="ECO:0000256" key="3">
    <source>
        <dbReference type="ARBA" id="ARBA00012119"/>
    </source>
</evidence>
<sequence length="340" mass="35142">MNRDVVLQRPADAVLPALGVMAPALLETPVPDEVGERGTQLLRELGADTHLGGSAFNVARVVALLNADAAHDLAFFGVAGRVDGRYPHREALAEWSVSSDLVQCSDAPPATCLALVEPLGRTLLTALGANAGIAAWLEANHLALASAIAQRDIIHVTSFLDPAAPLLIARILQSARDLNPDIAVSLDPGMGWIAPGGEALEALFAQADILHLNAEELDCLGGRGNVSTIGAQLRPGWLIVTRTHLAATVHRETAAGFQSTALPEASPLPTASVVDATGAGDTFCGGFLSLYEADPAQAPAAAELGFSLARHKVTVSGPLSEGTLAGWVRPDIGSRQAATN</sequence>
<dbReference type="GO" id="GO:0005524">
    <property type="term" value="F:ATP binding"/>
    <property type="evidence" value="ECO:0007669"/>
    <property type="project" value="UniProtKB-KW"/>
</dbReference>
<dbReference type="Gene3D" id="3.40.1190.20">
    <property type="match status" value="1"/>
</dbReference>
<evidence type="ECO:0000256" key="1">
    <source>
        <dbReference type="ARBA" id="ARBA00001946"/>
    </source>
</evidence>
<name>A0A1Y6ENJ5_9HYPH</name>
<gene>
    <name evidence="11" type="ORF">SAMN06295905_0890</name>
</gene>
<dbReference type="GO" id="GO:0005829">
    <property type="term" value="C:cytosol"/>
    <property type="evidence" value="ECO:0007669"/>
    <property type="project" value="TreeGrafter"/>
</dbReference>
<protein>
    <recommendedName>
        <fullName evidence="3">adenosine kinase</fullName>
        <ecNumber evidence="3">2.7.1.20</ecNumber>
    </recommendedName>
</protein>
<dbReference type="InterPro" id="IPR029056">
    <property type="entry name" value="Ribokinase-like"/>
</dbReference>
<dbReference type="PANTHER" id="PTHR45769:SF3">
    <property type="entry name" value="ADENOSINE KINASE"/>
    <property type="match status" value="1"/>
</dbReference>
<reference evidence="12" key="1">
    <citation type="submission" date="2017-04" db="EMBL/GenBank/DDBJ databases">
        <authorList>
            <person name="Varghese N."/>
            <person name="Submissions S."/>
        </authorList>
    </citation>
    <scope>NUCLEOTIDE SEQUENCE [LARGE SCALE GENOMIC DNA]</scope>
</reference>
<keyword evidence="5" id="KW-0660">Purine salvage</keyword>
<feature type="active site" description="Proton acceptor" evidence="9">
    <location>
        <position position="281"/>
    </location>
</feature>
<evidence type="ECO:0000256" key="4">
    <source>
        <dbReference type="ARBA" id="ARBA00022679"/>
    </source>
</evidence>
<dbReference type="Proteomes" id="UP000194474">
    <property type="component" value="Unassembled WGS sequence"/>
</dbReference>
<dbReference type="AlphaFoldDB" id="A0A1Y6ENJ5"/>
<dbReference type="GO" id="GO:0006166">
    <property type="term" value="P:purine ribonucleoside salvage"/>
    <property type="evidence" value="ECO:0007669"/>
    <property type="project" value="UniProtKB-KW"/>
</dbReference>
<evidence type="ECO:0000256" key="2">
    <source>
        <dbReference type="ARBA" id="ARBA00004801"/>
    </source>
</evidence>
<dbReference type="EC" id="2.7.1.20" evidence="3"/>
<proteinExistence type="predicted"/>